<dbReference type="EMBL" id="ML994615">
    <property type="protein sequence ID" value="KAF2192722.1"/>
    <property type="molecule type" value="Genomic_DNA"/>
</dbReference>
<name>A0A6A6EP27_9PEZI</name>
<dbReference type="AlphaFoldDB" id="A0A6A6EP27"/>
<evidence type="ECO:0000313" key="1">
    <source>
        <dbReference type="EMBL" id="KAF2192722.1"/>
    </source>
</evidence>
<reference evidence="1" key="1">
    <citation type="journal article" date="2020" name="Stud. Mycol.">
        <title>101 Dothideomycetes genomes: a test case for predicting lifestyles and emergence of pathogens.</title>
        <authorList>
            <person name="Haridas S."/>
            <person name="Albert R."/>
            <person name="Binder M."/>
            <person name="Bloem J."/>
            <person name="Labutti K."/>
            <person name="Salamov A."/>
            <person name="Andreopoulos B."/>
            <person name="Baker S."/>
            <person name="Barry K."/>
            <person name="Bills G."/>
            <person name="Bluhm B."/>
            <person name="Cannon C."/>
            <person name="Castanera R."/>
            <person name="Culley D."/>
            <person name="Daum C."/>
            <person name="Ezra D."/>
            <person name="Gonzalez J."/>
            <person name="Henrissat B."/>
            <person name="Kuo A."/>
            <person name="Liang C."/>
            <person name="Lipzen A."/>
            <person name="Lutzoni F."/>
            <person name="Magnuson J."/>
            <person name="Mondo S."/>
            <person name="Nolan M."/>
            <person name="Ohm R."/>
            <person name="Pangilinan J."/>
            <person name="Park H.-J."/>
            <person name="Ramirez L."/>
            <person name="Alfaro M."/>
            <person name="Sun H."/>
            <person name="Tritt A."/>
            <person name="Yoshinaga Y."/>
            <person name="Zwiers L.-H."/>
            <person name="Turgeon B."/>
            <person name="Goodwin S."/>
            <person name="Spatafora J."/>
            <person name="Crous P."/>
            <person name="Grigoriev I."/>
        </authorList>
    </citation>
    <scope>NUCLEOTIDE SEQUENCE</scope>
    <source>
        <strain evidence="1">CBS 207.26</strain>
    </source>
</reference>
<organism evidence="1 2">
    <name type="scientific">Zopfia rhizophila CBS 207.26</name>
    <dbReference type="NCBI Taxonomy" id="1314779"/>
    <lineage>
        <taxon>Eukaryota</taxon>
        <taxon>Fungi</taxon>
        <taxon>Dikarya</taxon>
        <taxon>Ascomycota</taxon>
        <taxon>Pezizomycotina</taxon>
        <taxon>Dothideomycetes</taxon>
        <taxon>Dothideomycetes incertae sedis</taxon>
        <taxon>Zopfiaceae</taxon>
        <taxon>Zopfia</taxon>
    </lineage>
</organism>
<accession>A0A6A6EP27</accession>
<protein>
    <submittedName>
        <fullName evidence="1">Uncharacterized protein</fullName>
    </submittedName>
</protein>
<sequence>MAEVVDWVRVGCNGTWKGACLGSNLKLDMGRGIRGKLHTENASKPNFRCRDVPSQFVAAVLVAKSLNRDSTRHGHVLLTATSSPCIPPRQLKSDVEQNLLSNFLSPTYPFFTFSWTFIPQLGLEKQGVRLILDGYLISGSIVRRSLIPTIY</sequence>
<proteinExistence type="predicted"/>
<dbReference type="Proteomes" id="UP000800200">
    <property type="component" value="Unassembled WGS sequence"/>
</dbReference>
<evidence type="ECO:0000313" key="2">
    <source>
        <dbReference type="Proteomes" id="UP000800200"/>
    </source>
</evidence>
<keyword evidence="2" id="KW-1185">Reference proteome</keyword>
<gene>
    <name evidence="1" type="ORF">K469DRAFT_717312</name>
</gene>